<feature type="transmembrane region" description="Helical" evidence="2">
    <location>
        <begin position="310"/>
        <end position="329"/>
    </location>
</feature>
<organism evidence="4 5">
    <name type="scientific">Alkalicaulis satelles</name>
    <dbReference type="NCBI Taxonomy" id="2609175"/>
    <lineage>
        <taxon>Bacteria</taxon>
        <taxon>Pseudomonadati</taxon>
        <taxon>Pseudomonadota</taxon>
        <taxon>Alphaproteobacteria</taxon>
        <taxon>Maricaulales</taxon>
        <taxon>Maricaulaceae</taxon>
        <taxon>Alkalicaulis</taxon>
    </lineage>
</organism>
<dbReference type="AlphaFoldDB" id="A0A5M6ZJX8"/>
<proteinExistence type="predicted"/>
<feature type="region of interest" description="Disordered" evidence="1">
    <location>
        <begin position="337"/>
        <end position="357"/>
    </location>
</feature>
<comment type="caution">
    <text evidence="4">The sequence shown here is derived from an EMBL/GenBank/DDBJ whole genome shotgun (WGS) entry which is preliminary data.</text>
</comment>
<keyword evidence="5" id="KW-1185">Reference proteome</keyword>
<evidence type="ECO:0000313" key="5">
    <source>
        <dbReference type="Proteomes" id="UP000325122"/>
    </source>
</evidence>
<evidence type="ECO:0000313" key="4">
    <source>
        <dbReference type="EMBL" id="KAA5803538.1"/>
    </source>
</evidence>
<protein>
    <recommendedName>
        <fullName evidence="3">Nitrate/nitrite sensing protein domain-containing protein</fullName>
    </recommendedName>
</protein>
<dbReference type="EMBL" id="VWOJ01000002">
    <property type="protein sequence ID" value="KAA5803538.1"/>
    <property type="molecule type" value="Genomic_DNA"/>
</dbReference>
<evidence type="ECO:0000259" key="3">
    <source>
        <dbReference type="Pfam" id="PF08376"/>
    </source>
</evidence>
<dbReference type="RefSeq" id="WP_150022806.1">
    <property type="nucleotide sequence ID" value="NZ_VWOJ01000002.1"/>
</dbReference>
<keyword evidence="2" id="KW-1133">Transmembrane helix</keyword>
<accession>A0A5M6ZJX8</accession>
<name>A0A5M6ZJX8_9PROT</name>
<dbReference type="Proteomes" id="UP000325122">
    <property type="component" value="Unassembled WGS sequence"/>
</dbReference>
<keyword evidence="2" id="KW-0812">Transmembrane</keyword>
<gene>
    <name evidence="4" type="ORF">F1654_06950</name>
</gene>
<evidence type="ECO:0000256" key="2">
    <source>
        <dbReference type="SAM" id="Phobius"/>
    </source>
</evidence>
<feature type="domain" description="Nitrate/nitrite sensing protein" evidence="3">
    <location>
        <begin position="56"/>
        <end position="270"/>
    </location>
</feature>
<reference evidence="4 5" key="1">
    <citation type="submission" date="2019-09" db="EMBL/GenBank/DDBJ databases">
        <authorList>
            <person name="Kevbrin V."/>
            <person name="Grouzdev D.S."/>
        </authorList>
    </citation>
    <scope>NUCLEOTIDE SEQUENCE [LARGE SCALE GENOMIC DNA]</scope>
    <source>
        <strain evidence="4 5">G-192</strain>
    </source>
</reference>
<dbReference type="InterPro" id="IPR013587">
    <property type="entry name" value="Nitrate/nitrite_sensing"/>
</dbReference>
<evidence type="ECO:0000256" key="1">
    <source>
        <dbReference type="SAM" id="MobiDB-lite"/>
    </source>
</evidence>
<dbReference type="Pfam" id="PF08376">
    <property type="entry name" value="NIT"/>
    <property type="match status" value="1"/>
</dbReference>
<keyword evidence="2" id="KW-0472">Membrane</keyword>
<sequence length="357" mass="39047">MSDHKLPWLGLVFLAPLVALVITGASAVSVISQSSGRIASVEAVGEFAARAAVALDDLQRERANAANWLIVRSNASRDLYMRNWESLDRSGDNLFALLSPGSIHSAQFRPEMEDSLRLALGDIEAIRSSVAEGSATVDQALTAYTEALNHFIDVMALELSLATGEQTRFTGAFVALCRFHDRYAEEIGAGLFSYRAGAITRESHAMLMQAIGAQDSYLAAFHTLADTRWDRELHALIGRTDRESLEAARAHLITAGYGGPLDETYRDWWRETRLPIYFELSTLRNRFAQDGVREVLHEARERREAALRGAGLQLALIILAAAAGALGAWRLMRPDAPEEAAPDAVREDDDASLADPA</sequence>